<dbReference type="AlphaFoldDB" id="A0AAD5QMX5"/>
<proteinExistence type="predicted"/>
<gene>
    <name evidence="1" type="ORF">KIN20_008824</name>
</gene>
<dbReference type="Proteomes" id="UP001196413">
    <property type="component" value="Unassembled WGS sequence"/>
</dbReference>
<accession>A0AAD5QMX5</accession>
<reference evidence="1" key="1">
    <citation type="submission" date="2021-06" db="EMBL/GenBank/DDBJ databases">
        <title>Parelaphostrongylus tenuis whole genome reference sequence.</title>
        <authorList>
            <person name="Garwood T.J."/>
            <person name="Larsen P.A."/>
            <person name="Fountain-Jones N.M."/>
            <person name="Garbe J.R."/>
            <person name="Macchietto M.G."/>
            <person name="Kania S.A."/>
            <person name="Gerhold R.W."/>
            <person name="Richards J.E."/>
            <person name="Wolf T.M."/>
        </authorList>
    </citation>
    <scope>NUCLEOTIDE SEQUENCE</scope>
    <source>
        <strain evidence="1">MNPRO001-30</strain>
        <tissue evidence="1">Meninges</tissue>
    </source>
</reference>
<sequence length="55" mass="5975">MIVVDAGRPRLFAILEDSQIARSVGLSLLTPGEIALRPRHVVHHNHSATPFSPPP</sequence>
<organism evidence="1 2">
    <name type="scientific">Parelaphostrongylus tenuis</name>
    <name type="common">Meningeal worm</name>
    <dbReference type="NCBI Taxonomy" id="148309"/>
    <lineage>
        <taxon>Eukaryota</taxon>
        <taxon>Metazoa</taxon>
        <taxon>Ecdysozoa</taxon>
        <taxon>Nematoda</taxon>
        <taxon>Chromadorea</taxon>
        <taxon>Rhabditida</taxon>
        <taxon>Rhabditina</taxon>
        <taxon>Rhabditomorpha</taxon>
        <taxon>Strongyloidea</taxon>
        <taxon>Metastrongylidae</taxon>
        <taxon>Parelaphostrongylus</taxon>
    </lineage>
</organism>
<dbReference type="EMBL" id="JAHQIW010001423">
    <property type="protein sequence ID" value="KAJ1352481.1"/>
    <property type="molecule type" value="Genomic_DNA"/>
</dbReference>
<name>A0AAD5QMX5_PARTN</name>
<protein>
    <submittedName>
        <fullName evidence="1">Uncharacterized protein</fullName>
    </submittedName>
</protein>
<evidence type="ECO:0000313" key="2">
    <source>
        <dbReference type="Proteomes" id="UP001196413"/>
    </source>
</evidence>
<comment type="caution">
    <text evidence="1">The sequence shown here is derived from an EMBL/GenBank/DDBJ whole genome shotgun (WGS) entry which is preliminary data.</text>
</comment>
<evidence type="ECO:0000313" key="1">
    <source>
        <dbReference type="EMBL" id="KAJ1352481.1"/>
    </source>
</evidence>
<keyword evidence="2" id="KW-1185">Reference proteome</keyword>